<evidence type="ECO:0000259" key="5">
    <source>
        <dbReference type="PROSITE" id="PS50109"/>
    </source>
</evidence>
<dbReference type="Pfam" id="PF02518">
    <property type="entry name" value="HATPase_c"/>
    <property type="match status" value="1"/>
</dbReference>
<gene>
    <name evidence="8" type="ORF">FHS88_001300</name>
</gene>
<dbReference type="SMART" id="SM00091">
    <property type="entry name" value="PAS"/>
    <property type="match status" value="1"/>
</dbReference>
<evidence type="ECO:0000256" key="2">
    <source>
        <dbReference type="ARBA" id="ARBA00012438"/>
    </source>
</evidence>
<dbReference type="CDD" id="cd00082">
    <property type="entry name" value="HisKA"/>
    <property type="match status" value="1"/>
</dbReference>
<keyword evidence="8" id="KW-0418">Kinase</keyword>
<dbReference type="InterPro" id="IPR003594">
    <property type="entry name" value="HATPase_dom"/>
</dbReference>
<dbReference type="Gene3D" id="1.10.287.130">
    <property type="match status" value="1"/>
</dbReference>
<dbReference type="RefSeq" id="WP_184482604.1">
    <property type="nucleotide sequence ID" value="NZ_JACIJE010000003.1"/>
</dbReference>
<dbReference type="SMART" id="SM00388">
    <property type="entry name" value="HisKA"/>
    <property type="match status" value="1"/>
</dbReference>
<dbReference type="SUPFAM" id="SSF55785">
    <property type="entry name" value="PYP-like sensor domain (PAS domain)"/>
    <property type="match status" value="1"/>
</dbReference>
<dbReference type="InterPro" id="IPR013656">
    <property type="entry name" value="PAS_4"/>
</dbReference>
<dbReference type="InterPro" id="IPR005467">
    <property type="entry name" value="His_kinase_dom"/>
</dbReference>
<dbReference type="InterPro" id="IPR003661">
    <property type="entry name" value="HisK_dim/P_dom"/>
</dbReference>
<evidence type="ECO:0000313" key="9">
    <source>
        <dbReference type="Proteomes" id="UP000562254"/>
    </source>
</evidence>
<reference evidence="8 9" key="1">
    <citation type="submission" date="2020-08" db="EMBL/GenBank/DDBJ databases">
        <title>Genomic Encyclopedia of Type Strains, Phase IV (KMG-IV): sequencing the most valuable type-strain genomes for metagenomic binning, comparative biology and taxonomic classification.</title>
        <authorList>
            <person name="Goeker M."/>
        </authorList>
    </citation>
    <scope>NUCLEOTIDE SEQUENCE [LARGE SCALE GENOMIC DNA]</scope>
    <source>
        <strain evidence="8 9">DSM 25895</strain>
    </source>
</reference>
<dbReference type="InterPro" id="IPR001789">
    <property type="entry name" value="Sig_transdc_resp-reg_receiver"/>
</dbReference>
<evidence type="ECO:0000256" key="1">
    <source>
        <dbReference type="ARBA" id="ARBA00000085"/>
    </source>
</evidence>
<dbReference type="Gene3D" id="3.40.50.2300">
    <property type="match status" value="1"/>
</dbReference>
<dbReference type="Proteomes" id="UP000562254">
    <property type="component" value="Unassembled WGS sequence"/>
</dbReference>
<proteinExistence type="predicted"/>
<evidence type="ECO:0000313" key="8">
    <source>
        <dbReference type="EMBL" id="MBB5689175.1"/>
    </source>
</evidence>
<dbReference type="PRINTS" id="PR00344">
    <property type="entry name" value="BCTRLSENSOR"/>
</dbReference>
<dbReference type="InterPro" id="IPR036097">
    <property type="entry name" value="HisK_dim/P_sf"/>
</dbReference>
<dbReference type="PANTHER" id="PTHR43065">
    <property type="entry name" value="SENSOR HISTIDINE KINASE"/>
    <property type="match status" value="1"/>
</dbReference>
<feature type="domain" description="Histidine kinase" evidence="5">
    <location>
        <begin position="147"/>
        <end position="369"/>
    </location>
</feature>
<keyword evidence="3 4" id="KW-0597">Phosphoprotein</keyword>
<feature type="domain" description="PAS" evidence="7">
    <location>
        <begin position="10"/>
        <end position="81"/>
    </location>
</feature>
<dbReference type="AlphaFoldDB" id="A0A840XKP1"/>
<keyword evidence="9" id="KW-1185">Reference proteome</keyword>
<comment type="catalytic activity">
    <reaction evidence="1">
        <text>ATP + protein L-histidine = ADP + protein N-phospho-L-histidine.</text>
        <dbReference type="EC" id="2.7.13.3"/>
    </reaction>
</comment>
<dbReference type="SUPFAM" id="SSF47384">
    <property type="entry name" value="Homodimeric domain of signal transducing histidine kinase"/>
    <property type="match status" value="1"/>
</dbReference>
<dbReference type="Pfam" id="PF00512">
    <property type="entry name" value="HisKA"/>
    <property type="match status" value="1"/>
</dbReference>
<dbReference type="InterPro" id="IPR035965">
    <property type="entry name" value="PAS-like_dom_sf"/>
</dbReference>
<evidence type="ECO:0000256" key="3">
    <source>
        <dbReference type="ARBA" id="ARBA00022553"/>
    </source>
</evidence>
<dbReference type="PROSITE" id="PS50110">
    <property type="entry name" value="RESPONSE_REGULATORY"/>
    <property type="match status" value="1"/>
</dbReference>
<evidence type="ECO:0000259" key="7">
    <source>
        <dbReference type="PROSITE" id="PS50112"/>
    </source>
</evidence>
<comment type="caution">
    <text evidence="8">The sequence shown here is derived from an EMBL/GenBank/DDBJ whole genome shotgun (WGS) entry which is preliminary data.</text>
</comment>
<feature type="domain" description="Response regulatory" evidence="6">
    <location>
        <begin position="391"/>
        <end position="506"/>
    </location>
</feature>
<dbReference type="InterPro" id="IPR000014">
    <property type="entry name" value="PAS"/>
</dbReference>
<dbReference type="PROSITE" id="PS50109">
    <property type="entry name" value="HIS_KIN"/>
    <property type="match status" value="1"/>
</dbReference>
<dbReference type="SMART" id="SM00387">
    <property type="entry name" value="HATPase_c"/>
    <property type="match status" value="1"/>
</dbReference>
<name>A0A840XKP1_9PROT</name>
<dbReference type="SUPFAM" id="SSF52172">
    <property type="entry name" value="CheY-like"/>
    <property type="match status" value="1"/>
</dbReference>
<dbReference type="Gene3D" id="3.30.565.10">
    <property type="entry name" value="Histidine kinase-like ATPase, C-terminal domain"/>
    <property type="match status" value="1"/>
</dbReference>
<dbReference type="Pfam" id="PF00072">
    <property type="entry name" value="Response_reg"/>
    <property type="match status" value="1"/>
</dbReference>
<dbReference type="Gene3D" id="3.30.450.20">
    <property type="entry name" value="PAS domain"/>
    <property type="match status" value="1"/>
</dbReference>
<dbReference type="SUPFAM" id="SSF55874">
    <property type="entry name" value="ATPase domain of HSP90 chaperone/DNA topoisomerase II/histidine kinase"/>
    <property type="match status" value="1"/>
</dbReference>
<dbReference type="EMBL" id="JACIJE010000003">
    <property type="protein sequence ID" value="MBB5689175.1"/>
    <property type="molecule type" value="Genomic_DNA"/>
</dbReference>
<keyword evidence="8" id="KW-0808">Transferase</keyword>
<dbReference type="PROSITE" id="PS50112">
    <property type="entry name" value="PAS"/>
    <property type="match status" value="1"/>
</dbReference>
<feature type="modified residue" description="4-aspartylphosphate" evidence="4">
    <location>
        <position position="441"/>
    </location>
</feature>
<dbReference type="InterPro" id="IPR004358">
    <property type="entry name" value="Sig_transdc_His_kin-like_C"/>
</dbReference>
<accession>A0A840XKP1</accession>
<sequence length="509" mass="52606">MSTTRRRMPEAEAFRKLFEAEESVGLAVLDAAGRIRFANDALARLCGGGAAPLPGTPAEALFSAQTRGAVAEVVRAALAAPPAPGPVVASLADPAAPPDAAAEVQCRPLRGEAGALLRVTDITARRRIEAQMEEGARLQSVGRLAGGVAHDFNNLLAAISGAAEAALARAPDPATAEDLRQILDSAGRGARLVRQLLAFASRQTLAPRVVPLGHAVAQMAPLLRRLLGGRHALALERAEPSPRVRVDPSQLDQALLNLVVNARDAMDAGGTIRIAVGAERLAEPRAETGAVVPPGDWAVVTVSDTGRGIPPEALPRIFEPFFTTKRDEGGTGLGLSTVLGILRQSGGHVTVASRPGEGTTFRLWFPAVAEAPATEAPASAAPAVAPRAARRVLLVEDEAPLRRLAQRALSAAGHEVVEAEDAEAALEVVAEGFTPEVLVSDVTMPGEMDGVALAEALRARLPGLPVVLASGYAETAVGEGLAGRGLRFLEKPFRMAELVAAVAEAGVGD</sequence>
<dbReference type="PANTHER" id="PTHR43065:SF42">
    <property type="entry name" value="TWO-COMPONENT SENSOR PPRA"/>
    <property type="match status" value="1"/>
</dbReference>
<dbReference type="SMART" id="SM00448">
    <property type="entry name" value="REC"/>
    <property type="match status" value="1"/>
</dbReference>
<evidence type="ECO:0000259" key="6">
    <source>
        <dbReference type="PROSITE" id="PS50110"/>
    </source>
</evidence>
<dbReference type="EC" id="2.7.13.3" evidence="2"/>
<dbReference type="GO" id="GO:0000155">
    <property type="term" value="F:phosphorelay sensor kinase activity"/>
    <property type="evidence" value="ECO:0007669"/>
    <property type="project" value="InterPro"/>
</dbReference>
<evidence type="ECO:0000256" key="4">
    <source>
        <dbReference type="PROSITE-ProRule" id="PRU00169"/>
    </source>
</evidence>
<organism evidence="8 9">
    <name type="scientific">Neoroseomonas alkaliterrae</name>
    <dbReference type="NCBI Taxonomy" id="1452450"/>
    <lineage>
        <taxon>Bacteria</taxon>
        <taxon>Pseudomonadati</taxon>
        <taxon>Pseudomonadota</taxon>
        <taxon>Alphaproteobacteria</taxon>
        <taxon>Acetobacterales</taxon>
        <taxon>Acetobacteraceae</taxon>
        <taxon>Neoroseomonas</taxon>
    </lineage>
</organism>
<dbReference type="InterPro" id="IPR011006">
    <property type="entry name" value="CheY-like_superfamily"/>
</dbReference>
<dbReference type="Pfam" id="PF08448">
    <property type="entry name" value="PAS_4"/>
    <property type="match status" value="1"/>
</dbReference>
<protein>
    <recommendedName>
        <fullName evidence="2">histidine kinase</fullName>
        <ecNumber evidence="2">2.7.13.3</ecNumber>
    </recommendedName>
</protein>
<dbReference type="CDD" id="cd00130">
    <property type="entry name" value="PAS"/>
    <property type="match status" value="1"/>
</dbReference>
<dbReference type="InterPro" id="IPR036890">
    <property type="entry name" value="HATPase_C_sf"/>
</dbReference>